<dbReference type="InterPro" id="IPR036388">
    <property type="entry name" value="WH-like_DNA-bd_sf"/>
</dbReference>
<protein>
    <submittedName>
        <fullName evidence="6">DNA-binding transcriptional LysR family regulator</fullName>
    </submittedName>
</protein>
<dbReference type="AlphaFoldDB" id="A0AAX1WR42"/>
<dbReference type="RefSeq" id="WP_123676725.1">
    <property type="nucleotide sequence ID" value="NZ_DALYZY010000015.1"/>
</dbReference>
<evidence type="ECO:0000256" key="3">
    <source>
        <dbReference type="ARBA" id="ARBA00023125"/>
    </source>
</evidence>
<dbReference type="PRINTS" id="PR00039">
    <property type="entry name" value="HTHLYSR"/>
</dbReference>
<dbReference type="FunFam" id="1.10.10.10:FF:000001">
    <property type="entry name" value="LysR family transcriptional regulator"/>
    <property type="match status" value="1"/>
</dbReference>
<organism evidence="6 7">
    <name type="scientific">Diaphorobacter nitroreducens</name>
    <dbReference type="NCBI Taxonomy" id="164759"/>
    <lineage>
        <taxon>Bacteria</taxon>
        <taxon>Pseudomonadati</taxon>
        <taxon>Pseudomonadota</taxon>
        <taxon>Betaproteobacteria</taxon>
        <taxon>Burkholderiales</taxon>
        <taxon>Comamonadaceae</taxon>
        <taxon>Diaphorobacter</taxon>
    </lineage>
</organism>
<evidence type="ECO:0000259" key="5">
    <source>
        <dbReference type="PROSITE" id="PS50931"/>
    </source>
</evidence>
<dbReference type="GO" id="GO:0003700">
    <property type="term" value="F:DNA-binding transcription factor activity"/>
    <property type="evidence" value="ECO:0007669"/>
    <property type="project" value="InterPro"/>
</dbReference>
<sequence>MIDALTLGQLRTFVAIAEAGGFRAGAARLRRAQSAVSHAVASLEQELGIALFDRDGRRPVLTPAGTALLEDARAVLLKVDTMRARAQGVSQGLELELSVIVDTLFPLPLACAALQAVHARYPSVRVQLQVAPLGGPLDALLEGRCSVAITVGNDLHDPRVKKEPLTTVPIVPVVSSSHRLGASLRARKRLSADDIGEHLQIVLIDPTPLSARRDFNVLSPRTWRVGTQEAKQALIEAGVGWGRLPLWTVETALRDARLLRLVASNLGPAGEAREQAYVAHRRDRVLGPAGRAFREEVLCRV</sequence>
<evidence type="ECO:0000256" key="4">
    <source>
        <dbReference type="ARBA" id="ARBA00023163"/>
    </source>
</evidence>
<dbReference type="Pfam" id="PF03466">
    <property type="entry name" value="LysR_substrate"/>
    <property type="match status" value="1"/>
</dbReference>
<dbReference type="InterPro" id="IPR000847">
    <property type="entry name" value="LysR_HTH_N"/>
</dbReference>
<dbReference type="PROSITE" id="PS50931">
    <property type="entry name" value="HTH_LYSR"/>
    <property type="match status" value="1"/>
</dbReference>
<evidence type="ECO:0000313" key="7">
    <source>
        <dbReference type="Proteomes" id="UP000271868"/>
    </source>
</evidence>
<dbReference type="PANTHER" id="PTHR30126:SF88">
    <property type="entry name" value="TRANSCRIPTIONAL REGULATOR-RELATED"/>
    <property type="match status" value="1"/>
</dbReference>
<comment type="similarity">
    <text evidence="1">Belongs to the LysR transcriptional regulatory family.</text>
</comment>
<comment type="caution">
    <text evidence="6">The sequence shown here is derived from an EMBL/GenBank/DDBJ whole genome shotgun (WGS) entry which is preliminary data.</text>
</comment>
<dbReference type="EMBL" id="RJVL01000008">
    <property type="protein sequence ID" value="ROR39738.1"/>
    <property type="molecule type" value="Genomic_DNA"/>
</dbReference>
<dbReference type="SUPFAM" id="SSF53850">
    <property type="entry name" value="Periplasmic binding protein-like II"/>
    <property type="match status" value="1"/>
</dbReference>
<dbReference type="Pfam" id="PF00126">
    <property type="entry name" value="HTH_1"/>
    <property type="match status" value="1"/>
</dbReference>
<dbReference type="CDD" id="cd05466">
    <property type="entry name" value="PBP2_LTTR_substrate"/>
    <property type="match status" value="1"/>
</dbReference>
<accession>A0AAX1WR42</accession>
<keyword evidence="7" id="KW-1185">Reference proteome</keyword>
<feature type="domain" description="HTH lysR-type" evidence="5">
    <location>
        <begin position="5"/>
        <end position="62"/>
    </location>
</feature>
<dbReference type="Proteomes" id="UP000271868">
    <property type="component" value="Unassembled WGS sequence"/>
</dbReference>
<gene>
    <name evidence="6" type="ORF">EDC60_3233</name>
</gene>
<dbReference type="SUPFAM" id="SSF46785">
    <property type="entry name" value="Winged helix' DNA-binding domain"/>
    <property type="match status" value="1"/>
</dbReference>
<evidence type="ECO:0000313" key="6">
    <source>
        <dbReference type="EMBL" id="ROR39738.1"/>
    </source>
</evidence>
<keyword evidence="3 6" id="KW-0238">DNA-binding</keyword>
<dbReference type="InterPro" id="IPR036390">
    <property type="entry name" value="WH_DNA-bd_sf"/>
</dbReference>
<proteinExistence type="inferred from homology"/>
<keyword evidence="2" id="KW-0805">Transcription regulation</keyword>
<evidence type="ECO:0000256" key="1">
    <source>
        <dbReference type="ARBA" id="ARBA00009437"/>
    </source>
</evidence>
<dbReference type="InterPro" id="IPR005119">
    <property type="entry name" value="LysR_subst-bd"/>
</dbReference>
<evidence type="ECO:0000256" key="2">
    <source>
        <dbReference type="ARBA" id="ARBA00023015"/>
    </source>
</evidence>
<keyword evidence="4" id="KW-0804">Transcription</keyword>
<dbReference type="Gene3D" id="1.10.10.10">
    <property type="entry name" value="Winged helix-like DNA-binding domain superfamily/Winged helix DNA-binding domain"/>
    <property type="match status" value="1"/>
</dbReference>
<dbReference type="Gene3D" id="3.40.190.290">
    <property type="match status" value="1"/>
</dbReference>
<dbReference type="GO" id="GO:0000976">
    <property type="term" value="F:transcription cis-regulatory region binding"/>
    <property type="evidence" value="ECO:0007669"/>
    <property type="project" value="TreeGrafter"/>
</dbReference>
<dbReference type="PANTHER" id="PTHR30126">
    <property type="entry name" value="HTH-TYPE TRANSCRIPTIONAL REGULATOR"/>
    <property type="match status" value="1"/>
</dbReference>
<reference evidence="6 7" key="1">
    <citation type="submission" date="2018-11" db="EMBL/GenBank/DDBJ databases">
        <title>Genomic Encyclopedia of Type Strains, Phase IV (KMG-IV): sequencing the most valuable type-strain genomes for metagenomic binning, comparative biology and taxonomic classification.</title>
        <authorList>
            <person name="Goeker M."/>
        </authorList>
    </citation>
    <scope>NUCLEOTIDE SEQUENCE [LARGE SCALE GENOMIC DNA]</scope>
    <source>
        <strain evidence="6 7">DSM 15985</strain>
    </source>
</reference>
<name>A0AAX1WR42_9BURK</name>